<feature type="binding site" evidence="5">
    <location>
        <position position="52"/>
    </location>
    <ligand>
        <name>Ca(2+)</name>
        <dbReference type="ChEBI" id="CHEBI:29108"/>
    </ligand>
</feature>
<dbReference type="InterPro" id="IPR011013">
    <property type="entry name" value="Gal_mutarotase_sf_dom"/>
</dbReference>
<evidence type="ECO:0000259" key="7">
    <source>
        <dbReference type="Pfam" id="PF02278"/>
    </source>
</evidence>
<evidence type="ECO:0000256" key="1">
    <source>
        <dbReference type="ARBA" id="ARBA00006699"/>
    </source>
</evidence>
<dbReference type="AlphaFoldDB" id="A0AA92LV20"/>
<feature type="active site" description="Proton donor" evidence="4">
    <location>
        <position position="481"/>
    </location>
</feature>
<dbReference type="Gene3D" id="2.60.120.430">
    <property type="entry name" value="Galactose-binding lectin"/>
    <property type="match status" value="1"/>
</dbReference>
<dbReference type="GO" id="GO:0005975">
    <property type="term" value="P:carbohydrate metabolic process"/>
    <property type="evidence" value="ECO:0007669"/>
    <property type="project" value="InterPro"/>
</dbReference>
<comment type="similarity">
    <text evidence="1 3">Belongs to the polysaccharide lyase 8 family.</text>
</comment>
<evidence type="ECO:0000259" key="8">
    <source>
        <dbReference type="Pfam" id="PF09092"/>
    </source>
</evidence>
<dbReference type="InterPro" id="IPR014718">
    <property type="entry name" value="GH-type_carb-bd"/>
</dbReference>
<dbReference type="RefSeq" id="WP_203346342.1">
    <property type="nucleotide sequence ID" value="NZ_CP069194.1"/>
</dbReference>
<sequence>MSISSRTVLAAAISIVLSGNVWADAAKSTEKEAAPVVEQQVNMMTPKMLSFEEASVPDYVSIDGEGSVDVTKKRFLNGSQSLIWKYEPNAPLVIDQSFNFYPIKTIRKEWGRWGYTVLSTWVYNEEANDGELEFKLGSSTAKAKLNFTGWRAIGFAVERDMNGMPSSVMDGLSITPKTDKAGQLYIDRVMVSIDDARYQWSDYTVTTAIDVPEIDFKLPKELPQASAEEIAGVTRIKNDLINYYIKESKANAKVLRDIDKEFANIGLTQHADGVINGPHIITKKQNVIYQVKHMNDDDKALVDGYYYLRPFSELMSKIARTYLVSNNAAVRQELANKYILMSKHLLDQGFQKGSGLISTHHWGYASRDWYASILLMEDVLIKANLMKPVHDALLWYSREFNERGFGMFVNKKSLDMDYLNTLLLAQLSMTLTVPDQNERIALMNKFSNFMSANVTQVPVGYEDGFRPDGTAWRHKGNYPGYSFAALSASGHLAYLLRGTPFELSTDARQVLKKVMLAARTYSNNNPGLGLIGRRPFFKTSVEKVATGMRYLALTGVESNQVDKELASAYLRIEQLSEKDGAKIFKTKVGPESHPQGYTAFNYAAMGIHRFADKMVTMKGWNKYVWSSEIYGGGGPANRYGRYQSHGTVQIHKFGEESDYGYDQNGWDWNRPPGGTTIHLPWELLDAPNPHTTMLKNKVKFNGATSLDGKYGTFGFILQNPTRYAPVIDPAFTAKKAVFSFDNRLVLTGNDIRNNNSEYPTETTLFQHGITKLTDSLNVNGETITQFPYEATLTEGDWLIDGMGNGYYVVKGAEIQVRRQAQESRDNQRKQPTFGNFQSAWINHGVQPDNAEYEYIVILDATPAKMAQVAEAVKAGDVYDVVQKNSNVHVVRDKATGATGYSVFSFARITDKYVRAVSTSSLVMTQPEGENQLKLSVANPDLNMDKTTRSDYAPVMVTLHGAWELTGEHSNVKADVKGSKTTVSFMCKDGLPIQVTLKKA</sequence>
<keyword evidence="2 3" id="KW-0456">Lyase</keyword>
<proteinExistence type="inferred from homology"/>
<evidence type="ECO:0000313" key="10">
    <source>
        <dbReference type="EMBL" id="QRG81526.1"/>
    </source>
</evidence>
<dbReference type="Pfam" id="PF09093">
    <property type="entry name" value="Lyase_catalyt"/>
    <property type="match status" value="1"/>
</dbReference>
<dbReference type="PIRSF" id="PIRSF034515">
    <property type="entry name" value="Chondroitinase"/>
    <property type="match status" value="1"/>
</dbReference>
<accession>A0AA92LV20</accession>
<dbReference type="GO" id="GO:0030246">
    <property type="term" value="F:carbohydrate binding"/>
    <property type="evidence" value="ECO:0007669"/>
    <property type="project" value="InterPro"/>
</dbReference>
<evidence type="ECO:0000256" key="3">
    <source>
        <dbReference type="PIRNR" id="PIRNR034515"/>
    </source>
</evidence>
<evidence type="ECO:0000259" key="9">
    <source>
        <dbReference type="Pfam" id="PF09093"/>
    </source>
</evidence>
<dbReference type="GO" id="GO:0046872">
    <property type="term" value="F:metal ion binding"/>
    <property type="evidence" value="ECO:0007669"/>
    <property type="project" value="UniProtKB-KW"/>
</dbReference>
<dbReference type="InterPro" id="IPR039174">
    <property type="entry name" value="Chondroitin_ABC_lyase"/>
</dbReference>
<dbReference type="InterPro" id="IPR008979">
    <property type="entry name" value="Galactose-bd-like_sf"/>
</dbReference>
<feature type="signal peptide" evidence="6">
    <location>
        <begin position="1"/>
        <end position="23"/>
    </location>
</feature>
<dbReference type="EMBL" id="CP069194">
    <property type="protein sequence ID" value="QRG81526.1"/>
    <property type="molecule type" value="Genomic_DNA"/>
</dbReference>
<feature type="chain" id="PRO_5041674845" description="Chondroitin sulfate ABC lyase" evidence="6">
    <location>
        <begin position="24"/>
        <end position="999"/>
    </location>
</feature>
<dbReference type="InterPro" id="IPR011071">
    <property type="entry name" value="Lyase_8-like_C"/>
</dbReference>
<dbReference type="PANTHER" id="PTHR37322">
    <property type="match status" value="1"/>
</dbReference>
<name>A0AA92LV20_9VIBR</name>
<keyword evidence="3" id="KW-0119">Carbohydrate metabolism</keyword>
<dbReference type="Gene3D" id="2.60.220.10">
    <property type="entry name" value="Polysaccharide lyase family 8-like, C-terminal"/>
    <property type="match status" value="1"/>
</dbReference>
<dbReference type="Gene3D" id="2.70.98.10">
    <property type="match status" value="1"/>
</dbReference>
<dbReference type="InterPro" id="IPR015177">
    <property type="entry name" value="Lyase_catalyt"/>
</dbReference>
<organism evidence="10 11">
    <name type="scientific">Vibrio diabolicus</name>
    <dbReference type="NCBI Taxonomy" id="50719"/>
    <lineage>
        <taxon>Bacteria</taxon>
        <taxon>Pseudomonadati</taxon>
        <taxon>Pseudomonadota</taxon>
        <taxon>Gammaproteobacteria</taxon>
        <taxon>Vibrionales</taxon>
        <taxon>Vibrionaceae</taxon>
        <taxon>Vibrio</taxon>
        <taxon>Vibrio diabolicus subgroup</taxon>
    </lineage>
</organism>
<dbReference type="GO" id="GO:0005576">
    <property type="term" value="C:extracellular region"/>
    <property type="evidence" value="ECO:0007669"/>
    <property type="project" value="InterPro"/>
</dbReference>
<dbReference type="Proteomes" id="UP000596337">
    <property type="component" value="Plasmid pSLV18-213K"/>
</dbReference>
<keyword evidence="6" id="KW-0732">Signal</keyword>
<feature type="active site" description="Proton acceptor" evidence="4">
    <location>
        <position position="474"/>
    </location>
</feature>
<dbReference type="SUPFAM" id="SSF49785">
    <property type="entry name" value="Galactose-binding domain-like"/>
    <property type="match status" value="1"/>
</dbReference>
<dbReference type="SUPFAM" id="SSF74650">
    <property type="entry name" value="Galactose mutarotase-like"/>
    <property type="match status" value="1"/>
</dbReference>
<feature type="domain" description="Lyase N-terminal" evidence="8">
    <location>
        <begin position="47"/>
        <end position="206"/>
    </location>
</feature>
<feature type="binding site" evidence="5">
    <location>
        <position position="50"/>
    </location>
    <ligand>
        <name>Ca(2+)</name>
        <dbReference type="ChEBI" id="CHEBI:29108"/>
    </ligand>
</feature>
<dbReference type="Pfam" id="PF02278">
    <property type="entry name" value="Lyase_8"/>
    <property type="match status" value="1"/>
</dbReference>
<keyword evidence="5" id="KW-0106">Calcium</keyword>
<feature type="binding site" evidence="5">
    <location>
        <position position="187"/>
    </location>
    <ligand>
        <name>Ca(2+)</name>
        <dbReference type="ChEBI" id="CHEBI:29108"/>
    </ligand>
</feature>
<evidence type="ECO:0000313" key="11">
    <source>
        <dbReference type="Proteomes" id="UP000596337"/>
    </source>
</evidence>
<feature type="domain" description="Polysaccharide lyase family 8 central" evidence="7">
    <location>
        <begin position="636"/>
        <end position="857"/>
    </location>
</feature>
<protein>
    <recommendedName>
        <fullName evidence="3">Chondroitin sulfate ABC lyase</fullName>
    </recommendedName>
    <alternativeName>
        <fullName evidence="3">Chondroitin ABC eliminase</fullName>
    </alternativeName>
    <alternativeName>
        <fullName evidence="3">Chondroitin ABC lyase</fullName>
    </alternativeName>
    <alternativeName>
        <fullName evidence="3">Chondroitinase ABC</fullName>
    </alternativeName>
</protein>
<dbReference type="InterPro" id="IPR015176">
    <property type="entry name" value="Lyase_N"/>
</dbReference>
<keyword evidence="10" id="KW-0614">Plasmid</keyword>
<dbReference type="Pfam" id="PF09092">
    <property type="entry name" value="Lyase_N"/>
    <property type="match status" value="1"/>
</dbReference>
<evidence type="ECO:0000256" key="2">
    <source>
        <dbReference type="ARBA" id="ARBA00023239"/>
    </source>
</evidence>
<geneLocation type="plasmid" evidence="10 11">
    <name>pSLV18-213K</name>
</geneLocation>
<dbReference type="Gene3D" id="1.50.10.100">
    <property type="entry name" value="Chondroitin AC/alginate lyase"/>
    <property type="match status" value="1"/>
</dbReference>
<keyword evidence="5" id="KW-0479">Metal-binding</keyword>
<dbReference type="GO" id="GO:0006027">
    <property type="term" value="P:glycosaminoglycan catabolic process"/>
    <property type="evidence" value="ECO:0007669"/>
    <property type="project" value="InterPro"/>
</dbReference>
<comment type="function">
    <text evidence="3">Broad-specificity glycosaminoglycan lyase.</text>
</comment>
<reference evidence="10 11" key="1">
    <citation type="submission" date="2021-01" db="EMBL/GenBank/DDBJ databases">
        <title>Characterization of a novel blaVMB-2- harboring plasmid in Vibrio diabolicus.</title>
        <authorList>
            <person name="Liu M."/>
        </authorList>
    </citation>
    <scope>NUCLEOTIDE SEQUENCE [LARGE SCALE GENOMIC DNA]</scope>
    <source>
        <strain evidence="10 11">SLV18</strain>
        <plasmid evidence="10 11">pSLV18-213K</plasmid>
    </source>
</reference>
<dbReference type="SUPFAM" id="SSF49863">
    <property type="entry name" value="Hyaluronate lyase-like, C-terminal domain"/>
    <property type="match status" value="1"/>
</dbReference>
<evidence type="ECO:0000256" key="6">
    <source>
        <dbReference type="SAM" id="SignalP"/>
    </source>
</evidence>
<feature type="domain" description="Lyase catalytic" evidence="9">
    <location>
        <begin position="222"/>
        <end position="574"/>
    </location>
</feature>
<dbReference type="PANTHER" id="PTHR37322:SF3">
    <property type="entry name" value="CHONDROITIN SULFATE ABC EXOLYASE"/>
    <property type="match status" value="1"/>
</dbReference>
<gene>
    <name evidence="10" type="ORF">JOS67_00215</name>
</gene>
<feature type="active site" description="Proton acceptor" evidence="4">
    <location>
        <position position="361"/>
    </location>
</feature>
<evidence type="ECO:0000256" key="5">
    <source>
        <dbReference type="PIRSR" id="PIRSR034515-3"/>
    </source>
</evidence>
<dbReference type="GO" id="GO:0034000">
    <property type="term" value="F:chondroitin-sulfate-ABC endolyase activity"/>
    <property type="evidence" value="ECO:0007669"/>
    <property type="project" value="InterPro"/>
</dbReference>
<evidence type="ECO:0000256" key="4">
    <source>
        <dbReference type="PIRSR" id="PIRSR034515-1"/>
    </source>
</evidence>
<dbReference type="InterPro" id="IPR003159">
    <property type="entry name" value="Lyase_8_central_dom"/>
</dbReference>
<dbReference type="SUPFAM" id="SSF48230">
    <property type="entry name" value="Chondroitin AC/alginate lyase"/>
    <property type="match status" value="1"/>
</dbReference>
<dbReference type="InterPro" id="IPR024200">
    <property type="entry name" value="Chondroitinase_ABC_I"/>
</dbReference>
<dbReference type="InterPro" id="IPR008929">
    <property type="entry name" value="Chondroitin_lyas"/>
</dbReference>